<dbReference type="Proteomes" id="UP000314985">
    <property type="component" value="Chromosome 15"/>
</dbReference>
<protein>
    <recommendedName>
        <fullName evidence="4">Transmembrane protein</fullName>
    </recommendedName>
</protein>
<proteinExistence type="predicted"/>
<feature type="transmembrane region" description="Helical" evidence="1">
    <location>
        <begin position="21"/>
        <end position="41"/>
    </location>
</feature>
<dbReference type="Ensembl" id="ENSSSCT00070044733.1">
    <property type="protein sequence ID" value="ENSSSCP00070037695.1"/>
    <property type="gene ID" value="ENSSSCG00070022507.1"/>
</dbReference>
<keyword evidence="1" id="KW-0472">Membrane</keyword>
<evidence type="ECO:0000256" key="1">
    <source>
        <dbReference type="SAM" id="Phobius"/>
    </source>
</evidence>
<evidence type="ECO:0008006" key="4">
    <source>
        <dbReference type="Google" id="ProtNLM"/>
    </source>
</evidence>
<reference evidence="2" key="2">
    <citation type="submission" date="2025-08" db="UniProtKB">
        <authorList>
            <consortium name="Ensembl"/>
        </authorList>
    </citation>
    <scope>IDENTIFICATION</scope>
</reference>
<evidence type="ECO:0000313" key="2">
    <source>
        <dbReference type="Ensembl" id="ENSSSCP00070037695.1"/>
    </source>
</evidence>
<feature type="transmembrane region" description="Helical" evidence="1">
    <location>
        <begin position="83"/>
        <end position="106"/>
    </location>
</feature>
<sequence length="125" mass="14579">MNMRVHVSFSRKLLSRYMPKSGTGSYVSSIFSFLSYFHIFFHSGCTNLHSHQQCRTVSFSPHPLQHLLFVDLLMMAILTGVRWYLTVVLICISLIISDDFFFFFVFSRALPRHMEVPRLGVKLEL</sequence>
<evidence type="ECO:0000313" key="3">
    <source>
        <dbReference type="Proteomes" id="UP000314985"/>
    </source>
</evidence>
<reference evidence="2 3" key="1">
    <citation type="submission" date="2017-08" db="EMBL/GenBank/DDBJ databases">
        <title>USMARCv1.0.</title>
        <authorList>
            <person name="Hannum G.I."/>
            <person name="Koren S."/>
            <person name="Schroeder S.G."/>
            <person name="Chin S.C."/>
            <person name="Nonneman D.J."/>
            <person name="Becker S.A."/>
            <person name="Rosen B.D."/>
            <person name="Bickhart D.M."/>
            <person name="Putnam N.H."/>
            <person name="Green R.E."/>
            <person name="Tuggle C.K."/>
            <person name="Liu H."/>
            <person name="Rohrer G.A."/>
            <person name="Warr A."/>
            <person name="Hall R."/>
            <person name="Kim K."/>
            <person name="Hume D.A."/>
            <person name="Talbot R."/>
            <person name="Chow W."/>
            <person name="Howe K."/>
            <person name="Schwartz A.S."/>
            <person name="Watson M."/>
            <person name="Archibald A.L."/>
            <person name="Phillippy A.M."/>
            <person name="Smith T.P.L."/>
        </authorList>
    </citation>
    <scope>NUCLEOTIDE SEQUENCE [LARGE SCALE GENOMIC DNA]</scope>
</reference>
<organism evidence="2 3">
    <name type="scientific">Sus scrofa</name>
    <name type="common">Pig</name>
    <dbReference type="NCBI Taxonomy" id="9823"/>
    <lineage>
        <taxon>Eukaryota</taxon>
        <taxon>Metazoa</taxon>
        <taxon>Chordata</taxon>
        <taxon>Craniata</taxon>
        <taxon>Vertebrata</taxon>
        <taxon>Euteleostomi</taxon>
        <taxon>Mammalia</taxon>
        <taxon>Eutheria</taxon>
        <taxon>Laurasiatheria</taxon>
        <taxon>Artiodactyla</taxon>
        <taxon>Suina</taxon>
        <taxon>Suidae</taxon>
        <taxon>Sus</taxon>
    </lineage>
</organism>
<accession>A0A4X1V859</accession>
<keyword evidence="1" id="KW-1133">Transmembrane helix</keyword>
<keyword evidence="1" id="KW-0812">Transmembrane</keyword>
<dbReference type="AlphaFoldDB" id="A0A4X1V859"/>
<name>A0A4X1V859_PIG</name>